<dbReference type="AlphaFoldDB" id="A0AAJ4XH83"/>
<dbReference type="KEGG" id="smiz:4412673_03954"/>
<proteinExistence type="predicted"/>
<name>A0AAJ4XH83_9SPHI</name>
<organism evidence="1 2">
    <name type="scientific">Sphingobacterium mizutaii</name>
    <dbReference type="NCBI Taxonomy" id="1010"/>
    <lineage>
        <taxon>Bacteria</taxon>
        <taxon>Pseudomonadati</taxon>
        <taxon>Bacteroidota</taxon>
        <taxon>Sphingobacteriia</taxon>
        <taxon>Sphingobacteriales</taxon>
        <taxon>Sphingobacteriaceae</taxon>
        <taxon>Sphingobacterium</taxon>
    </lineage>
</organism>
<protein>
    <recommendedName>
        <fullName evidence="3">Lipoprotein</fullName>
    </recommendedName>
</protein>
<accession>A0AAJ4XH83</accession>
<evidence type="ECO:0000313" key="2">
    <source>
        <dbReference type="Proteomes" id="UP000215355"/>
    </source>
</evidence>
<sequence>MKNLFGIFSILILLFSCSKGESLNIEHESAYKKSLKKWEEFRSENNNTYTFVIETDRSFSALPSRITLTVENGILTKRNGHKMDLFLVPRPAAGWTEENIRVALTSINMDKARIEEMLTADFIAGMEWEEDQNNLGKYGPQDLAMTIDQIYKKAKDTWLVPSKGDEAIFETKNNGIISMVGTRLKPHDDFPFNGVRIVSIAALK</sequence>
<reference evidence="1 2" key="1">
    <citation type="submission" date="2017-06" db="EMBL/GenBank/DDBJ databases">
        <authorList>
            <consortium name="Pathogen Informatics"/>
        </authorList>
    </citation>
    <scope>NUCLEOTIDE SEQUENCE [LARGE SCALE GENOMIC DNA]</scope>
    <source>
        <strain evidence="1 2">NCTC12149</strain>
    </source>
</reference>
<dbReference type="EMBL" id="LT906468">
    <property type="protein sequence ID" value="SNV64376.1"/>
    <property type="molecule type" value="Genomic_DNA"/>
</dbReference>
<evidence type="ECO:0008006" key="3">
    <source>
        <dbReference type="Google" id="ProtNLM"/>
    </source>
</evidence>
<gene>
    <name evidence="1" type="ORF">SAMEA4412673_03954</name>
</gene>
<dbReference type="PROSITE" id="PS51257">
    <property type="entry name" value="PROKAR_LIPOPROTEIN"/>
    <property type="match status" value="1"/>
</dbReference>
<dbReference type="Proteomes" id="UP000215355">
    <property type="component" value="Chromosome 1"/>
</dbReference>
<evidence type="ECO:0000313" key="1">
    <source>
        <dbReference type="EMBL" id="SNV64376.1"/>
    </source>
</evidence>
<dbReference type="RefSeq" id="WP_093099741.1">
    <property type="nucleotide sequence ID" value="NZ_DAMBSL010000018.1"/>
</dbReference>